<name>A0A9P2WRX0_THEFU</name>
<evidence type="ECO:0000256" key="1">
    <source>
        <dbReference type="SAM" id="Phobius"/>
    </source>
</evidence>
<accession>A0A9P2WRX0</accession>
<dbReference type="AlphaFoldDB" id="A0A9P2WRX0"/>
<dbReference type="EMBL" id="AOSG01000009">
    <property type="protein sequence ID" value="EOR72514.1"/>
    <property type="molecule type" value="Genomic_DNA"/>
</dbReference>
<keyword evidence="1" id="KW-0472">Membrane</keyword>
<evidence type="ECO:0000313" key="3">
    <source>
        <dbReference type="Proteomes" id="UP000014184"/>
    </source>
</evidence>
<dbReference type="SUPFAM" id="SSF48452">
    <property type="entry name" value="TPR-like"/>
    <property type="match status" value="1"/>
</dbReference>
<reference evidence="2 3" key="1">
    <citation type="journal article" date="2013" name="Genome Announc.">
        <title>Draft Genome Sequence of the Lignocellulose Decomposer Thermobifida fusca Strain TM51.</title>
        <authorList>
            <person name="Toth A."/>
            <person name="Barna T."/>
            <person name="Nagy I."/>
            <person name="Horvath B."/>
            <person name="Nagy I."/>
            <person name="Tancsics A."/>
            <person name="Kriszt B."/>
            <person name="Baka E."/>
            <person name="Fekete C."/>
            <person name="Kukolya J."/>
        </authorList>
    </citation>
    <scope>NUCLEOTIDE SEQUENCE [LARGE SCALE GENOMIC DNA]</scope>
    <source>
        <strain evidence="2 3">TM51</strain>
    </source>
</reference>
<keyword evidence="3" id="KW-1185">Reference proteome</keyword>
<gene>
    <name evidence="2" type="ORF">TM51_02305</name>
</gene>
<dbReference type="Gene3D" id="1.25.40.10">
    <property type="entry name" value="Tetratricopeptide repeat domain"/>
    <property type="match status" value="1"/>
</dbReference>
<dbReference type="RefSeq" id="WP_016188153.1">
    <property type="nucleotide sequence ID" value="NZ_AOSG01000009.1"/>
</dbReference>
<evidence type="ECO:0000313" key="2">
    <source>
        <dbReference type="EMBL" id="EOR72514.1"/>
    </source>
</evidence>
<dbReference type="Pfam" id="PF13424">
    <property type="entry name" value="TPR_12"/>
    <property type="match status" value="1"/>
</dbReference>
<organism evidence="2 3">
    <name type="scientific">Thermobifida fusca TM51</name>
    <dbReference type="NCBI Taxonomy" id="1169414"/>
    <lineage>
        <taxon>Bacteria</taxon>
        <taxon>Bacillati</taxon>
        <taxon>Actinomycetota</taxon>
        <taxon>Actinomycetes</taxon>
        <taxon>Streptosporangiales</taxon>
        <taxon>Nocardiopsidaceae</taxon>
        <taxon>Thermobifida</taxon>
    </lineage>
</organism>
<comment type="caution">
    <text evidence="2">The sequence shown here is derived from an EMBL/GenBank/DDBJ whole genome shotgun (WGS) entry which is preliminary data.</text>
</comment>
<protein>
    <submittedName>
        <fullName evidence="2">Uncharacterized protein</fullName>
    </submittedName>
</protein>
<dbReference type="Proteomes" id="UP000014184">
    <property type="component" value="Unassembled WGS sequence"/>
</dbReference>
<dbReference type="InterPro" id="IPR011990">
    <property type="entry name" value="TPR-like_helical_dom_sf"/>
</dbReference>
<keyword evidence="1" id="KW-1133">Transmembrane helix</keyword>
<sequence>MLRRVVGFFLIAAVLSLVMQALNLLSVFQIEIPLIIAIAVGGAAIAEVAFPTWQARFERESALRDEQARAIREGCFTLPSGKLPQVRQLSDPLAWGVHPTAASSGSDVVPFVPRDVDEELRAQLTKNAFVLVVGDSTAGKSRCAFEAVRAVLPRHTLIIPTAVGSIAATLKAAERYSRCVLWLDDINRWFASPELTREAISQLLTPGKRRHRVVVATLRAAEADNWSTMPEEATALDTYRKVQDLLKLARLFRLDRLFSPAERERARDYVSDARIADALEHADEYGLAEYLANGPQRWEEWQNAWSVNTNPQAPTHPRGAALVAAAVDLRRAGYVSPIPRALLEEVHGIYLEQRGGERLNPEPLARAWRWATSPREGTTRLLTPYGAERVDVFDYLVDEVQRRTPAGNHVPDQVIVTALVYASAADARSIGTTAYAQGRYRLAERAYRQAYNADLTEHGLTHPDTLTSRNNLASVLRELGRPDEAEEI</sequence>
<keyword evidence="1" id="KW-0812">Transmembrane</keyword>
<feature type="transmembrane region" description="Helical" evidence="1">
    <location>
        <begin position="30"/>
        <end position="50"/>
    </location>
</feature>
<proteinExistence type="predicted"/>